<keyword evidence="18" id="KW-1185">Reference proteome</keyword>
<evidence type="ECO:0000256" key="11">
    <source>
        <dbReference type="ARBA" id="ARBA00048823"/>
    </source>
</evidence>
<comment type="caution">
    <text evidence="12">Lacks conserved residue(s) required for the propagation of feature annotation.</text>
</comment>
<comment type="subunit">
    <text evidence="12">Homodimer. The tRNA molecule binds across the dimer.</text>
</comment>
<proteinExistence type="inferred from homology"/>
<evidence type="ECO:0000256" key="3">
    <source>
        <dbReference type="ARBA" id="ARBA00010728"/>
    </source>
</evidence>
<dbReference type="PIRSF" id="PIRSF001529">
    <property type="entry name" value="Ser-tRNA-synth_IIa"/>
    <property type="match status" value="1"/>
</dbReference>
<dbReference type="AlphaFoldDB" id="A0A2A9HIK8"/>
<dbReference type="InterPro" id="IPR042103">
    <property type="entry name" value="SerRS_1_N_sf"/>
</dbReference>
<dbReference type="PROSITE" id="PS50862">
    <property type="entry name" value="AA_TRNA_LIGASE_II"/>
    <property type="match status" value="1"/>
</dbReference>
<dbReference type="CDD" id="cd00770">
    <property type="entry name" value="SerRS_core"/>
    <property type="match status" value="1"/>
</dbReference>
<evidence type="ECO:0000256" key="15">
    <source>
        <dbReference type="SAM" id="Coils"/>
    </source>
</evidence>
<name>A0A2A9HIK8_TEPT2</name>
<evidence type="ECO:0000259" key="16">
    <source>
        <dbReference type="PROSITE" id="PS50862"/>
    </source>
</evidence>
<evidence type="ECO:0000256" key="14">
    <source>
        <dbReference type="PIRSR" id="PIRSR001529-2"/>
    </source>
</evidence>
<evidence type="ECO:0000256" key="4">
    <source>
        <dbReference type="ARBA" id="ARBA00022490"/>
    </source>
</evidence>
<keyword evidence="6 12" id="KW-0547">Nucleotide-binding</keyword>
<evidence type="ECO:0000256" key="6">
    <source>
        <dbReference type="ARBA" id="ARBA00022741"/>
    </source>
</evidence>
<dbReference type="Pfam" id="PF02403">
    <property type="entry name" value="Seryl_tRNA_N"/>
    <property type="match status" value="1"/>
</dbReference>
<comment type="pathway">
    <text evidence="2 12">Aminoacyl-tRNA biosynthesis; selenocysteinyl-tRNA(Sec) biosynthesis; L-seryl-tRNA(Sec) from L-serine and tRNA(Sec): step 1/1.</text>
</comment>
<dbReference type="EMBL" id="PDJQ01000001">
    <property type="protein sequence ID" value="PFG74669.1"/>
    <property type="molecule type" value="Genomic_DNA"/>
</dbReference>
<evidence type="ECO:0000313" key="18">
    <source>
        <dbReference type="Proteomes" id="UP000223071"/>
    </source>
</evidence>
<keyword evidence="5 12" id="KW-0436">Ligase</keyword>
<comment type="catalytic activity">
    <reaction evidence="11 12">
        <text>tRNA(Ser) + L-serine + ATP = L-seryl-tRNA(Ser) + AMP + diphosphate + H(+)</text>
        <dbReference type="Rhea" id="RHEA:12292"/>
        <dbReference type="Rhea" id="RHEA-COMP:9669"/>
        <dbReference type="Rhea" id="RHEA-COMP:9703"/>
        <dbReference type="ChEBI" id="CHEBI:15378"/>
        <dbReference type="ChEBI" id="CHEBI:30616"/>
        <dbReference type="ChEBI" id="CHEBI:33019"/>
        <dbReference type="ChEBI" id="CHEBI:33384"/>
        <dbReference type="ChEBI" id="CHEBI:78442"/>
        <dbReference type="ChEBI" id="CHEBI:78533"/>
        <dbReference type="ChEBI" id="CHEBI:456215"/>
        <dbReference type="EC" id="6.1.1.11"/>
    </reaction>
</comment>
<dbReference type="SUPFAM" id="SSF46589">
    <property type="entry name" value="tRNA-binding arm"/>
    <property type="match status" value="1"/>
</dbReference>
<feature type="binding site" evidence="12 14">
    <location>
        <begin position="346"/>
        <end position="349"/>
    </location>
    <ligand>
        <name>ATP</name>
        <dbReference type="ChEBI" id="CHEBI:30616"/>
    </ligand>
</feature>
<comment type="function">
    <text evidence="12">Catalyzes the attachment of serine to tRNA(Ser). Is also able to aminoacylate tRNA(Sec) with serine, to form the misacylated tRNA L-seryl-tRNA(Sec), which will be further converted into selenocysteinyl-tRNA(Sec).</text>
</comment>
<keyword evidence="7 12" id="KW-0067">ATP-binding</keyword>
<dbReference type="GO" id="GO:0005737">
    <property type="term" value="C:cytoplasm"/>
    <property type="evidence" value="ECO:0007669"/>
    <property type="project" value="UniProtKB-SubCell"/>
</dbReference>
<accession>A0A2A9HIK8</accession>
<feature type="binding site" evidence="12 13">
    <location>
        <position position="282"/>
    </location>
    <ligand>
        <name>L-serine</name>
        <dbReference type="ChEBI" id="CHEBI:33384"/>
    </ligand>
</feature>
<dbReference type="InterPro" id="IPR002314">
    <property type="entry name" value="aa-tRNA-synt_IIb"/>
</dbReference>
<feature type="coiled-coil region" evidence="15">
    <location>
        <begin position="30"/>
        <end position="101"/>
    </location>
</feature>
<dbReference type="NCBIfam" id="TIGR00414">
    <property type="entry name" value="serS"/>
    <property type="match status" value="1"/>
</dbReference>
<dbReference type="PANTHER" id="PTHR43697:SF1">
    <property type="entry name" value="SERINE--TRNA LIGASE"/>
    <property type="match status" value="1"/>
</dbReference>
<evidence type="ECO:0000256" key="13">
    <source>
        <dbReference type="PIRSR" id="PIRSR001529-1"/>
    </source>
</evidence>
<feature type="binding site" evidence="12">
    <location>
        <position position="382"/>
    </location>
    <ligand>
        <name>L-serine</name>
        <dbReference type="ChEBI" id="CHEBI:33384"/>
    </ligand>
</feature>
<dbReference type="GO" id="GO:0005524">
    <property type="term" value="F:ATP binding"/>
    <property type="evidence" value="ECO:0007669"/>
    <property type="project" value="UniProtKB-UniRule"/>
</dbReference>
<protein>
    <recommendedName>
        <fullName evidence="12">Serine--tRNA ligase</fullName>
        <ecNumber evidence="12">6.1.1.11</ecNumber>
    </recommendedName>
    <alternativeName>
        <fullName evidence="12">Seryl-tRNA synthetase</fullName>
        <shortName evidence="12">SerRS</shortName>
    </alternativeName>
    <alternativeName>
        <fullName evidence="12">Seryl-tRNA(Ser/Sec) synthetase</fullName>
    </alternativeName>
</protein>
<evidence type="ECO:0000256" key="2">
    <source>
        <dbReference type="ARBA" id="ARBA00005045"/>
    </source>
</evidence>
<feature type="domain" description="Aminoacyl-transfer RNA synthetases class-II family profile" evidence="16">
    <location>
        <begin position="170"/>
        <end position="407"/>
    </location>
</feature>
<evidence type="ECO:0000256" key="10">
    <source>
        <dbReference type="ARBA" id="ARBA00047929"/>
    </source>
</evidence>
<feature type="binding site" evidence="12">
    <location>
        <begin position="228"/>
        <end position="230"/>
    </location>
    <ligand>
        <name>L-serine</name>
        <dbReference type="ChEBI" id="CHEBI:33384"/>
    </ligand>
</feature>
<dbReference type="EC" id="6.1.1.11" evidence="12"/>
<evidence type="ECO:0000256" key="8">
    <source>
        <dbReference type="ARBA" id="ARBA00022917"/>
    </source>
</evidence>
<dbReference type="InterPro" id="IPR045864">
    <property type="entry name" value="aa-tRNA-synth_II/BPL/LPL"/>
</dbReference>
<feature type="binding site" evidence="13">
    <location>
        <position position="259"/>
    </location>
    <ligand>
        <name>L-serine</name>
        <dbReference type="ChEBI" id="CHEBI:33384"/>
    </ligand>
</feature>
<comment type="subcellular location">
    <subcellularLocation>
        <location evidence="1 12">Cytoplasm</location>
    </subcellularLocation>
</comment>
<dbReference type="Pfam" id="PF00587">
    <property type="entry name" value="tRNA-synt_2b"/>
    <property type="match status" value="1"/>
</dbReference>
<keyword evidence="15" id="KW-0175">Coiled coil</keyword>
<keyword evidence="4 12" id="KW-0963">Cytoplasm</keyword>
<dbReference type="Proteomes" id="UP000223071">
    <property type="component" value="Unassembled WGS sequence"/>
</dbReference>
<dbReference type="RefSeq" id="WP_098504039.1">
    <property type="nucleotide sequence ID" value="NZ_PDJQ01000001.1"/>
</dbReference>
<reference evidence="17 18" key="1">
    <citation type="submission" date="2017-09" db="EMBL/GenBank/DDBJ databases">
        <title>Sequencing the genomes of two abundant thermophiles in Great Basin hot springs: Thermocrinis jamiesonii and novel Chloroflexi Thermoflexus hugenholtzii.</title>
        <authorList>
            <person name="Hedlund B."/>
        </authorList>
    </citation>
    <scope>NUCLEOTIDE SEQUENCE [LARGE SCALE GENOMIC DNA]</scope>
    <source>
        <strain evidence="17 18">G233</strain>
    </source>
</reference>
<comment type="similarity">
    <text evidence="3 12">Belongs to the class-II aminoacyl-tRNA synthetase family. Type-1 seryl-tRNA synthetase subfamily.</text>
</comment>
<sequence>MLSLQFIRENTDRVRRDMLLRNADVNIDRILQLDEQRRALLQQVESLRAKRNAASKAIGASKDPAEREARIAEMRLVGDEIERLEGKLRSIEDELQRRLYEVPNIIDESVPRGPDETSNVVVETVGEPREFDFVPRPHWELGVIVDGLDIERGAKMSGSRFYVLKGPLARLQRALIQFMLDEHVAAGFTEAYVPYMLSEASLLASGQLPKFRDNLYRDAEEDFYFIPTAEVALVNYHRDEIIPPGQLPQRFVAHTPCFRREKMSAGRDVRGIKRGHQFEKVEMFVYCEPEASPAEFDLLVSRAKHIAAALELPHRVVALCSGDLGFNAARTFDLEVWAPGQGEWLEVSSASNCLDFQARRANIRYRPAPDAPLRHPHMLNASGLALPRTVIAVMENYQQPDGSIVIPEPLRRYMNADVIPAVTPLPPQRD</sequence>
<evidence type="ECO:0000256" key="9">
    <source>
        <dbReference type="ARBA" id="ARBA00023146"/>
    </source>
</evidence>
<dbReference type="PANTHER" id="PTHR43697">
    <property type="entry name" value="SERYL-TRNA SYNTHETASE"/>
    <property type="match status" value="1"/>
</dbReference>
<dbReference type="GO" id="GO:0016260">
    <property type="term" value="P:selenocysteine biosynthetic process"/>
    <property type="evidence" value="ECO:0007669"/>
    <property type="project" value="UniProtKB-UniRule"/>
</dbReference>
<evidence type="ECO:0000256" key="5">
    <source>
        <dbReference type="ARBA" id="ARBA00022598"/>
    </source>
</evidence>
<keyword evidence="8 12" id="KW-0648">Protein biosynthesis</keyword>
<feature type="binding site" evidence="13">
    <location>
        <position position="228"/>
    </location>
    <ligand>
        <name>L-serine</name>
        <dbReference type="ChEBI" id="CHEBI:33384"/>
    </ligand>
</feature>
<dbReference type="Gene3D" id="3.30.930.10">
    <property type="entry name" value="Bira Bifunctional Protein, Domain 2"/>
    <property type="match status" value="1"/>
</dbReference>
<dbReference type="SUPFAM" id="SSF55681">
    <property type="entry name" value="Class II aaRS and biotin synthetases"/>
    <property type="match status" value="1"/>
</dbReference>
<feature type="binding site" evidence="13">
    <location>
        <position position="380"/>
    </location>
    <ligand>
        <name>L-serine</name>
        <dbReference type="ChEBI" id="CHEBI:33384"/>
    </ligand>
</feature>
<dbReference type="GO" id="GO:0006434">
    <property type="term" value="P:seryl-tRNA aminoacylation"/>
    <property type="evidence" value="ECO:0007669"/>
    <property type="project" value="UniProtKB-UniRule"/>
</dbReference>
<gene>
    <name evidence="12" type="primary">serS</name>
    <name evidence="17" type="ORF">A9A59_1906</name>
</gene>
<dbReference type="InterPro" id="IPR015866">
    <property type="entry name" value="Ser-tRNA-synth_1_N"/>
</dbReference>
<dbReference type="InterPro" id="IPR006195">
    <property type="entry name" value="aa-tRNA-synth_II"/>
</dbReference>
<dbReference type="InterPro" id="IPR010978">
    <property type="entry name" value="tRNA-bd_arm"/>
</dbReference>
<dbReference type="InterPro" id="IPR033729">
    <property type="entry name" value="SerRS_core"/>
</dbReference>
<dbReference type="GO" id="GO:0004828">
    <property type="term" value="F:serine-tRNA ligase activity"/>
    <property type="evidence" value="ECO:0007669"/>
    <property type="project" value="UniProtKB-UniRule"/>
</dbReference>
<dbReference type="UniPathway" id="UPA00906">
    <property type="reaction ID" value="UER00895"/>
</dbReference>
<comment type="domain">
    <text evidence="12">Consists of two distinct domains, a catalytic core and a N-terminal extension that is involved in tRNA binding.</text>
</comment>
<dbReference type="Gene3D" id="1.10.287.40">
    <property type="entry name" value="Serine-tRNA synthetase, tRNA binding domain"/>
    <property type="match status" value="1"/>
</dbReference>
<evidence type="ECO:0000256" key="12">
    <source>
        <dbReference type="HAMAP-Rule" id="MF_00176"/>
    </source>
</evidence>
<dbReference type="HAMAP" id="MF_00176">
    <property type="entry name" value="Ser_tRNA_synth_type1"/>
    <property type="match status" value="1"/>
</dbReference>
<dbReference type="InterPro" id="IPR002317">
    <property type="entry name" value="Ser-tRNA-ligase_type_1"/>
</dbReference>
<organism evidence="17 18">
    <name type="scientific">Tepidiforma thermophila (strain KCTC 52669 / CGMCC 1.13589 / G233)</name>
    <dbReference type="NCBI Taxonomy" id="2761530"/>
    <lineage>
        <taxon>Bacteria</taxon>
        <taxon>Bacillati</taxon>
        <taxon>Chloroflexota</taxon>
        <taxon>Tepidiformia</taxon>
        <taxon>Tepidiformales</taxon>
        <taxon>Tepidiformaceae</taxon>
        <taxon>Tepidiforma</taxon>
    </lineage>
</organism>
<evidence type="ECO:0000256" key="1">
    <source>
        <dbReference type="ARBA" id="ARBA00004496"/>
    </source>
</evidence>
<evidence type="ECO:0000256" key="7">
    <source>
        <dbReference type="ARBA" id="ARBA00022840"/>
    </source>
</evidence>
<feature type="binding site" evidence="12 14">
    <location>
        <begin position="259"/>
        <end position="261"/>
    </location>
    <ligand>
        <name>ATP</name>
        <dbReference type="ChEBI" id="CHEBI:30616"/>
    </ligand>
</feature>
<keyword evidence="9 12" id="KW-0030">Aminoacyl-tRNA synthetase</keyword>
<dbReference type="PRINTS" id="PR00981">
    <property type="entry name" value="TRNASYNTHSER"/>
</dbReference>
<evidence type="ECO:0000313" key="17">
    <source>
        <dbReference type="EMBL" id="PFG74669.1"/>
    </source>
</evidence>
<comment type="caution">
    <text evidence="17">The sequence shown here is derived from an EMBL/GenBank/DDBJ whole genome shotgun (WGS) entry which is preliminary data.</text>
</comment>
<comment type="catalytic activity">
    <reaction evidence="10 12">
        <text>tRNA(Sec) + L-serine + ATP = L-seryl-tRNA(Sec) + AMP + diphosphate + H(+)</text>
        <dbReference type="Rhea" id="RHEA:42580"/>
        <dbReference type="Rhea" id="RHEA-COMP:9742"/>
        <dbReference type="Rhea" id="RHEA-COMP:10128"/>
        <dbReference type="ChEBI" id="CHEBI:15378"/>
        <dbReference type="ChEBI" id="CHEBI:30616"/>
        <dbReference type="ChEBI" id="CHEBI:33019"/>
        <dbReference type="ChEBI" id="CHEBI:33384"/>
        <dbReference type="ChEBI" id="CHEBI:78442"/>
        <dbReference type="ChEBI" id="CHEBI:78533"/>
        <dbReference type="ChEBI" id="CHEBI:456215"/>
        <dbReference type="EC" id="6.1.1.11"/>
    </reaction>
</comment>